<name>A0AA39IW60_9AGAR</name>
<evidence type="ECO:0000313" key="3">
    <source>
        <dbReference type="Proteomes" id="UP001175226"/>
    </source>
</evidence>
<evidence type="ECO:0000256" key="1">
    <source>
        <dbReference type="SAM" id="MobiDB-lite"/>
    </source>
</evidence>
<gene>
    <name evidence="2" type="ORF">EV421DRAFT_2024456</name>
</gene>
<dbReference type="Proteomes" id="UP001175226">
    <property type="component" value="Unassembled WGS sequence"/>
</dbReference>
<protein>
    <submittedName>
        <fullName evidence="2">Uncharacterized protein</fullName>
    </submittedName>
</protein>
<proteinExistence type="predicted"/>
<accession>A0AA39IW60</accession>
<keyword evidence="3" id="KW-1185">Reference proteome</keyword>
<dbReference type="EMBL" id="JAUEPT010000110">
    <property type="protein sequence ID" value="KAK0431602.1"/>
    <property type="molecule type" value="Genomic_DNA"/>
</dbReference>
<reference evidence="2" key="1">
    <citation type="submission" date="2023-06" db="EMBL/GenBank/DDBJ databases">
        <authorList>
            <consortium name="Lawrence Berkeley National Laboratory"/>
            <person name="Ahrendt S."/>
            <person name="Sahu N."/>
            <person name="Indic B."/>
            <person name="Wong-Bajracharya J."/>
            <person name="Merenyi Z."/>
            <person name="Ke H.-M."/>
            <person name="Monk M."/>
            <person name="Kocsube S."/>
            <person name="Drula E."/>
            <person name="Lipzen A."/>
            <person name="Balint B."/>
            <person name="Henrissat B."/>
            <person name="Andreopoulos B."/>
            <person name="Martin F.M."/>
            <person name="Harder C.B."/>
            <person name="Rigling D."/>
            <person name="Ford K.L."/>
            <person name="Foster G.D."/>
            <person name="Pangilinan J."/>
            <person name="Papanicolaou A."/>
            <person name="Barry K."/>
            <person name="LaButti K."/>
            <person name="Viragh M."/>
            <person name="Koriabine M."/>
            <person name="Yan M."/>
            <person name="Riley R."/>
            <person name="Champramary S."/>
            <person name="Plett K.L."/>
            <person name="Tsai I.J."/>
            <person name="Slot J."/>
            <person name="Sipos G."/>
            <person name="Plett J."/>
            <person name="Nagy L.G."/>
            <person name="Grigoriev I.V."/>
        </authorList>
    </citation>
    <scope>NUCLEOTIDE SEQUENCE</scope>
    <source>
        <strain evidence="2">FPL87.14</strain>
    </source>
</reference>
<comment type="caution">
    <text evidence="2">The sequence shown here is derived from an EMBL/GenBank/DDBJ whole genome shotgun (WGS) entry which is preliminary data.</text>
</comment>
<sequence length="202" mass="22240">MLAVGWRGRSELRSQLSFRLPSSSRATSTAPSPVHLAKASSEDIHKGSGSSSPVKSPWVWTIVAASYRPTTYRTPVPPHTHPLPPIAPTMPTHHIVHTPFLSSATMGVVLRTDLNDCGKEQNKRKCVMCSNLELMGGEVRTYLQRRFDELDAVGSIWAMVPSEDGSAAGKGNMSGKDHDGKRESVFGLCRRRWPHLIAYEHT</sequence>
<feature type="compositionally biased region" description="Low complexity" evidence="1">
    <location>
        <begin position="21"/>
        <end position="33"/>
    </location>
</feature>
<dbReference type="AlphaFoldDB" id="A0AA39IW60"/>
<feature type="region of interest" description="Disordered" evidence="1">
    <location>
        <begin position="19"/>
        <end position="54"/>
    </location>
</feature>
<organism evidence="2 3">
    <name type="scientific">Armillaria borealis</name>
    <dbReference type="NCBI Taxonomy" id="47425"/>
    <lineage>
        <taxon>Eukaryota</taxon>
        <taxon>Fungi</taxon>
        <taxon>Dikarya</taxon>
        <taxon>Basidiomycota</taxon>
        <taxon>Agaricomycotina</taxon>
        <taxon>Agaricomycetes</taxon>
        <taxon>Agaricomycetidae</taxon>
        <taxon>Agaricales</taxon>
        <taxon>Marasmiineae</taxon>
        <taxon>Physalacriaceae</taxon>
        <taxon>Armillaria</taxon>
    </lineage>
</organism>
<evidence type="ECO:0000313" key="2">
    <source>
        <dbReference type="EMBL" id="KAK0431602.1"/>
    </source>
</evidence>